<dbReference type="KEGG" id="ssub:CP968_33345"/>
<protein>
    <submittedName>
        <fullName evidence="3">NmrA family transcriptional regulator</fullName>
    </submittedName>
</protein>
<dbReference type="Proteomes" id="UP000326831">
    <property type="component" value="Chromosome"/>
</dbReference>
<dbReference type="Pfam" id="PF13460">
    <property type="entry name" value="NAD_binding_10"/>
    <property type="match status" value="1"/>
</dbReference>
<feature type="domain" description="NAD(P)-binding" evidence="1">
    <location>
        <begin position="8"/>
        <end position="190"/>
    </location>
</feature>
<keyword evidence="4" id="KW-1185">Reference proteome</keyword>
<evidence type="ECO:0000259" key="1">
    <source>
        <dbReference type="Pfam" id="PF13460"/>
    </source>
</evidence>
<evidence type="ECO:0000313" key="4">
    <source>
        <dbReference type="Proteomes" id="UP000326831"/>
    </source>
</evidence>
<proteinExistence type="predicted"/>
<organism evidence="3 4">
    <name type="scientific">Streptomyces subrutilus</name>
    <dbReference type="NCBI Taxonomy" id="36818"/>
    <lineage>
        <taxon>Bacteria</taxon>
        <taxon>Bacillati</taxon>
        <taxon>Actinomycetota</taxon>
        <taxon>Actinomycetes</taxon>
        <taxon>Kitasatosporales</taxon>
        <taxon>Streptomycetaceae</taxon>
        <taxon>Streptomyces</taxon>
    </lineage>
</organism>
<dbReference type="PANTHER" id="PTHR43162:SF1">
    <property type="entry name" value="PRESTALK A DIFFERENTIATION PROTEIN A"/>
    <property type="match status" value="1"/>
</dbReference>
<gene>
    <name evidence="3" type="ORF">CP968_33345</name>
    <name evidence="2" type="ORF">GCM10010371_46450</name>
</gene>
<reference evidence="3 4" key="2">
    <citation type="submission" date="2017-09" db="EMBL/GenBank/DDBJ databases">
        <authorList>
            <person name="Lee N."/>
            <person name="Cho B.-K."/>
        </authorList>
    </citation>
    <scope>NUCLEOTIDE SEQUENCE [LARGE SCALE GENOMIC DNA]</scope>
    <source>
        <strain evidence="3 4">ATCC 27467</strain>
    </source>
</reference>
<dbReference type="OrthoDB" id="4632815at2"/>
<dbReference type="InterPro" id="IPR051604">
    <property type="entry name" value="Ergot_Alk_Oxidoreductase"/>
</dbReference>
<dbReference type="InterPro" id="IPR036291">
    <property type="entry name" value="NAD(P)-bd_dom_sf"/>
</dbReference>
<dbReference type="Gene3D" id="3.40.50.720">
    <property type="entry name" value="NAD(P)-binding Rossmann-like Domain"/>
    <property type="match status" value="1"/>
</dbReference>
<accession>A0A5P2UYC0</accession>
<evidence type="ECO:0000313" key="3">
    <source>
        <dbReference type="EMBL" id="QEU82494.1"/>
    </source>
</evidence>
<dbReference type="EMBL" id="BMVX01000019">
    <property type="protein sequence ID" value="GGZ81598.1"/>
    <property type="molecule type" value="Genomic_DNA"/>
</dbReference>
<sequence length="292" mass="31338">MIVITAPTGRIGHQVLGTLIDSGRPLRVIARDPARLEPRTRERVDIVQGSHSDPEVLAEAFAGADSLLWLVPPDPRAESVQDHYLGFTRPACEALTACGVRRVVGITSLGRAYGGPAGLLTPAFAMDALIEETGVDYRALAMPFFMENLLHHVEALTSTGTFSTANTVDRPLATVATRDIAEVAARLLLDDSWSGRETVPVIGPDDLTPEEMAQVMSEVLERPVRARQVALEDYAATMARYGASGAWARGLADMAAAQNDGIYDAERKALAAPAPTGFRQWCRDVLKPAVPG</sequence>
<dbReference type="Proteomes" id="UP000634660">
    <property type="component" value="Unassembled WGS sequence"/>
</dbReference>
<name>A0A5P2UYC0_9ACTN</name>
<reference evidence="2" key="3">
    <citation type="submission" date="2020-09" db="EMBL/GenBank/DDBJ databases">
        <authorList>
            <person name="Sun Q."/>
            <person name="Ohkuma M."/>
        </authorList>
    </citation>
    <scope>NUCLEOTIDE SEQUENCE</scope>
    <source>
        <strain evidence="2">JCM 4834</strain>
    </source>
</reference>
<reference evidence="2" key="1">
    <citation type="journal article" date="2014" name="Int. J. Syst. Evol. Microbiol.">
        <title>Complete genome sequence of Corynebacterium casei LMG S-19264T (=DSM 44701T), isolated from a smear-ripened cheese.</title>
        <authorList>
            <consortium name="US DOE Joint Genome Institute (JGI-PGF)"/>
            <person name="Walter F."/>
            <person name="Albersmeier A."/>
            <person name="Kalinowski J."/>
            <person name="Ruckert C."/>
        </authorList>
    </citation>
    <scope>NUCLEOTIDE SEQUENCE</scope>
    <source>
        <strain evidence="2">JCM 4834</strain>
    </source>
</reference>
<dbReference type="Gene3D" id="3.90.25.10">
    <property type="entry name" value="UDP-galactose 4-epimerase, domain 1"/>
    <property type="match status" value="1"/>
</dbReference>
<dbReference type="EMBL" id="CP023701">
    <property type="protein sequence ID" value="QEU82494.1"/>
    <property type="molecule type" value="Genomic_DNA"/>
</dbReference>
<dbReference type="SUPFAM" id="SSF51735">
    <property type="entry name" value="NAD(P)-binding Rossmann-fold domains"/>
    <property type="match status" value="1"/>
</dbReference>
<dbReference type="RefSeq" id="WP_150522289.1">
    <property type="nucleotide sequence ID" value="NZ_BMVX01000019.1"/>
</dbReference>
<dbReference type="PANTHER" id="PTHR43162">
    <property type="match status" value="1"/>
</dbReference>
<evidence type="ECO:0000313" key="2">
    <source>
        <dbReference type="EMBL" id="GGZ81598.1"/>
    </source>
</evidence>
<dbReference type="AlphaFoldDB" id="A0A5P2UYC0"/>
<dbReference type="InterPro" id="IPR016040">
    <property type="entry name" value="NAD(P)-bd_dom"/>
</dbReference>